<evidence type="ECO:0000313" key="4">
    <source>
        <dbReference type="Proteomes" id="UP000198348"/>
    </source>
</evidence>
<organism evidence="3 4">
    <name type="scientific">Haloechinothrix alba</name>
    <dbReference type="NCBI Taxonomy" id="664784"/>
    <lineage>
        <taxon>Bacteria</taxon>
        <taxon>Bacillati</taxon>
        <taxon>Actinomycetota</taxon>
        <taxon>Actinomycetes</taxon>
        <taxon>Pseudonocardiales</taxon>
        <taxon>Pseudonocardiaceae</taxon>
        <taxon>Haloechinothrix</taxon>
    </lineage>
</organism>
<dbReference type="EMBL" id="FZNW01000054">
    <property type="protein sequence ID" value="SNR98003.1"/>
    <property type="molecule type" value="Genomic_DNA"/>
</dbReference>
<accession>A0A239ASR4</accession>
<dbReference type="Proteomes" id="UP000198348">
    <property type="component" value="Unassembled WGS sequence"/>
</dbReference>
<reference evidence="3 4" key="1">
    <citation type="submission" date="2017-06" db="EMBL/GenBank/DDBJ databases">
        <authorList>
            <person name="Kim H.J."/>
            <person name="Triplett B.A."/>
        </authorList>
    </citation>
    <scope>NUCLEOTIDE SEQUENCE [LARGE SCALE GENOMIC DNA]</scope>
    <source>
        <strain evidence="3 4">DSM 45207</strain>
    </source>
</reference>
<evidence type="ECO:0000313" key="3">
    <source>
        <dbReference type="EMBL" id="SNR98003.1"/>
    </source>
</evidence>
<dbReference type="OrthoDB" id="3638805at2"/>
<proteinExistence type="predicted"/>
<keyword evidence="2" id="KW-0812">Transmembrane</keyword>
<evidence type="ECO:0000256" key="2">
    <source>
        <dbReference type="SAM" id="Phobius"/>
    </source>
</evidence>
<name>A0A239ASR4_9PSEU</name>
<gene>
    <name evidence="3" type="ORF">SAMN06265360_1543</name>
</gene>
<evidence type="ECO:0000256" key="1">
    <source>
        <dbReference type="SAM" id="MobiDB-lite"/>
    </source>
</evidence>
<protein>
    <submittedName>
        <fullName evidence="3">Uncharacterized protein</fullName>
    </submittedName>
</protein>
<keyword evidence="2" id="KW-0472">Membrane</keyword>
<sequence length="185" mass="18838">MVIVVLLIAAAACMAAAWTTNSLLLAYIALGLAVLCLLLLAGVAWKRRQAAGTAAADSSIAKSDEATVSSQDCDVPSVSAAAAEPEAPEPAPAIVAGESHERASAAMAPVDEATTAPDSESAVQQGSLDAVDTDVCIVPGRKRFHQPDCQLLAGHEQQTLTLAEALEEGFTPCSVCRSASTGSIH</sequence>
<feature type="region of interest" description="Disordered" evidence="1">
    <location>
        <begin position="74"/>
        <end position="100"/>
    </location>
</feature>
<dbReference type="AlphaFoldDB" id="A0A239ASR4"/>
<keyword evidence="2" id="KW-1133">Transmembrane helix</keyword>
<dbReference type="RefSeq" id="WP_141134783.1">
    <property type="nucleotide sequence ID" value="NZ_FZNW01000054.1"/>
</dbReference>
<feature type="transmembrane region" description="Helical" evidence="2">
    <location>
        <begin position="25"/>
        <end position="45"/>
    </location>
</feature>
<keyword evidence="4" id="KW-1185">Reference proteome</keyword>